<evidence type="ECO:0000256" key="2">
    <source>
        <dbReference type="ARBA" id="ARBA00022737"/>
    </source>
</evidence>
<dbReference type="Proteomes" id="UP000682877">
    <property type="component" value="Chromosome 4"/>
</dbReference>
<dbReference type="InterPro" id="IPR002885">
    <property type="entry name" value="PPR_rpt"/>
</dbReference>
<proteinExistence type="inferred from homology"/>
<dbReference type="AlphaFoldDB" id="A0A8S2AEY8"/>
<keyword evidence="5" id="KW-1185">Reference proteome</keyword>
<protein>
    <recommendedName>
        <fullName evidence="6">Pentatricopeptide repeat-containing protein</fullName>
    </recommendedName>
</protein>
<dbReference type="InterPro" id="IPR011990">
    <property type="entry name" value="TPR-like_helical_dom_sf"/>
</dbReference>
<dbReference type="PROSITE" id="PS51375">
    <property type="entry name" value="PPR"/>
    <property type="match status" value="2"/>
</dbReference>
<gene>
    <name evidence="4" type="ORF">AARE701A_LOCUS11727</name>
</gene>
<dbReference type="EMBL" id="LR999454">
    <property type="protein sequence ID" value="CAE6056683.1"/>
    <property type="molecule type" value="Genomic_DNA"/>
</dbReference>
<dbReference type="Pfam" id="PF13041">
    <property type="entry name" value="PPR_2"/>
    <property type="match status" value="1"/>
</dbReference>
<keyword evidence="2" id="KW-0677">Repeat</keyword>
<dbReference type="InterPro" id="IPR044179">
    <property type="entry name" value="PPR5-like"/>
</dbReference>
<dbReference type="Gene3D" id="1.25.40.10">
    <property type="entry name" value="Tetratricopeptide repeat domain"/>
    <property type="match status" value="2"/>
</dbReference>
<dbReference type="NCBIfam" id="TIGR00756">
    <property type="entry name" value="PPR"/>
    <property type="match status" value="1"/>
</dbReference>
<sequence>MKKRIWRISLISQISDLLCLSRGSSSTLKTLTPFCFTLFRSPIHPPFKSGGETSALKTQLLRFCNDSDKVASVLERNNIQGAAFVELLRQLRPWPVLSQLVFDWRRNKALCDGVPMTADEYAKGITISGRLKNVDLALSLFNESANKTTSVYNALMGAYMWNGLADDCKQLFLDFNAQQEGHSSTPSVSTYNILISLYGRLIMVDRMEAVFLQLTQLNFQPDSSTYNNLIAGYIYAWNWDKMEATFHTMKNGLVKPTLATYLLMLRGYANSGNLLRMEDLYQAVKPHVDRNEITLIESMICAYYRSSHKDRIRKIKTLSKLIPKKSYKPWLYVLLIQVYAQDDNLHAMENFIDQAISKGLQIETDGIMRSIVASYFRCNAVDKLAKFMQRANSAGWKMSRSMFHGLMVMYGSQKRFKEMENVLSEMERFNISRSKKTLCILHRVYAAAHGQEHKVNQITGMMLKHGHDLWRREDFPWS</sequence>
<name>A0A8S2AEY8_ARAAE</name>
<evidence type="ECO:0008006" key="6">
    <source>
        <dbReference type="Google" id="ProtNLM"/>
    </source>
</evidence>
<feature type="repeat" description="PPR" evidence="3">
    <location>
        <begin position="222"/>
        <end position="256"/>
    </location>
</feature>
<dbReference type="PANTHER" id="PTHR47874">
    <property type="entry name" value="EXPRESSED PROTEIN"/>
    <property type="match status" value="1"/>
</dbReference>
<dbReference type="GO" id="GO:0003729">
    <property type="term" value="F:mRNA binding"/>
    <property type="evidence" value="ECO:0007669"/>
    <property type="project" value="InterPro"/>
</dbReference>
<evidence type="ECO:0000256" key="3">
    <source>
        <dbReference type="PROSITE-ProRule" id="PRU00708"/>
    </source>
</evidence>
<evidence type="ECO:0000313" key="4">
    <source>
        <dbReference type="EMBL" id="CAE6056683.1"/>
    </source>
</evidence>
<accession>A0A8S2AEY8</accession>
<organism evidence="4 5">
    <name type="scientific">Arabidopsis arenosa</name>
    <name type="common">Sand rock-cress</name>
    <name type="synonym">Cardaminopsis arenosa</name>
    <dbReference type="NCBI Taxonomy" id="38785"/>
    <lineage>
        <taxon>Eukaryota</taxon>
        <taxon>Viridiplantae</taxon>
        <taxon>Streptophyta</taxon>
        <taxon>Embryophyta</taxon>
        <taxon>Tracheophyta</taxon>
        <taxon>Spermatophyta</taxon>
        <taxon>Magnoliopsida</taxon>
        <taxon>eudicotyledons</taxon>
        <taxon>Gunneridae</taxon>
        <taxon>Pentapetalae</taxon>
        <taxon>rosids</taxon>
        <taxon>malvids</taxon>
        <taxon>Brassicales</taxon>
        <taxon>Brassicaceae</taxon>
        <taxon>Camelineae</taxon>
        <taxon>Arabidopsis</taxon>
    </lineage>
</organism>
<dbReference type="PANTHER" id="PTHR47874:SF1">
    <property type="entry name" value="OS05G0407900 PROTEIN"/>
    <property type="match status" value="1"/>
</dbReference>
<comment type="similarity">
    <text evidence="1">Belongs to the PPR family. P subfamily.</text>
</comment>
<feature type="repeat" description="PPR" evidence="3">
    <location>
        <begin position="187"/>
        <end position="221"/>
    </location>
</feature>
<reference evidence="4" key="1">
    <citation type="submission" date="2021-01" db="EMBL/GenBank/DDBJ databases">
        <authorList>
            <person name="Bezrukov I."/>
        </authorList>
    </citation>
    <scope>NUCLEOTIDE SEQUENCE</scope>
</reference>
<dbReference type="Pfam" id="PF01535">
    <property type="entry name" value="PPR"/>
    <property type="match status" value="3"/>
</dbReference>
<evidence type="ECO:0000256" key="1">
    <source>
        <dbReference type="ARBA" id="ARBA00007626"/>
    </source>
</evidence>
<evidence type="ECO:0000313" key="5">
    <source>
        <dbReference type="Proteomes" id="UP000682877"/>
    </source>
</evidence>